<dbReference type="AlphaFoldDB" id="A0A1G7ZT17"/>
<dbReference type="Pfam" id="PF11251">
    <property type="entry name" value="DUF3050"/>
    <property type="match status" value="1"/>
</dbReference>
<dbReference type="InterPro" id="IPR024423">
    <property type="entry name" value="DUF3050"/>
</dbReference>
<evidence type="ECO:0000313" key="1">
    <source>
        <dbReference type="EMBL" id="SDH11839.1"/>
    </source>
</evidence>
<sequence length="258" mass="29178">MNTQKQLLNRKKSELSAHPIFSEIDSLDVLRRFMEAHVFAVWDFMSLTKRLQRELSCTQLPWLPPKDAKAARLINEIVLGEESDDRLDHGHYSHFELYLDAMREVGASTARVERFVALQKEGVHYETALESVNAEKAAARFVRDTLDTAINAPAHSVAAAFLHGRESVIPQMFQRILDDWGITASQAPTFRYYLERHIEVDSEDHGPAAESLLARLVDGDAQREHEVYEAAIAAVESRIALWDALRVSMREPALEASA</sequence>
<evidence type="ECO:0008006" key="3">
    <source>
        <dbReference type="Google" id="ProtNLM"/>
    </source>
</evidence>
<keyword evidence="2" id="KW-1185">Reference proteome</keyword>
<dbReference type="STRING" id="89065.SAMN05216605_104374"/>
<protein>
    <recommendedName>
        <fullName evidence="3">DUF3050 domain-containing protein</fullName>
    </recommendedName>
</protein>
<name>A0A1G7ZT17_9PSED</name>
<dbReference type="Gene3D" id="1.20.910.10">
    <property type="entry name" value="Heme oxygenase-like"/>
    <property type="match status" value="1"/>
</dbReference>
<accession>A0A1G7ZT17</accession>
<evidence type="ECO:0000313" key="2">
    <source>
        <dbReference type="Proteomes" id="UP000182894"/>
    </source>
</evidence>
<reference evidence="2" key="1">
    <citation type="submission" date="2016-10" db="EMBL/GenBank/DDBJ databases">
        <authorList>
            <person name="Varghese N."/>
            <person name="Submissions S."/>
        </authorList>
    </citation>
    <scope>NUCLEOTIDE SEQUENCE [LARGE SCALE GENOMIC DNA]</scope>
    <source>
        <strain evidence="2">ATCC 700689</strain>
    </source>
</reference>
<dbReference type="Proteomes" id="UP000182894">
    <property type="component" value="Unassembled WGS sequence"/>
</dbReference>
<gene>
    <name evidence="1" type="ORF">SAMN05216605_104374</name>
</gene>
<organism evidence="1 2">
    <name type="scientific">Pseudomonas abietaniphila</name>
    <dbReference type="NCBI Taxonomy" id="89065"/>
    <lineage>
        <taxon>Bacteria</taxon>
        <taxon>Pseudomonadati</taxon>
        <taxon>Pseudomonadota</taxon>
        <taxon>Gammaproteobacteria</taxon>
        <taxon>Pseudomonadales</taxon>
        <taxon>Pseudomonadaceae</taxon>
        <taxon>Pseudomonas</taxon>
    </lineage>
</organism>
<dbReference type="SUPFAM" id="SSF48613">
    <property type="entry name" value="Heme oxygenase-like"/>
    <property type="match status" value="1"/>
</dbReference>
<dbReference type="EMBL" id="FNCO01000004">
    <property type="protein sequence ID" value="SDH11839.1"/>
    <property type="molecule type" value="Genomic_DNA"/>
</dbReference>
<dbReference type="InterPro" id="IPR016084">
    <property type="entry name" value="Haem_Oase-like_multi-hlx"/>
</dbReference>
<dbReference type="OrthoDB" id="9791270at2"/>
<proteinExistence type="predicted"/>
<dbReference type="RefSeq" id="WP_074752513.1">
    <property type="nucleotide sequence ID" value="NZ_FNCO01000004.1"/>
</dbReference>